<keyword evidence="1" id="KW-0808">Transferase</keyword>
<dbReference type="PROSITE" id="PS50011">
    <property type="entry name" value="PROTEIN_KINASE_DOM"/>
    <property type="match status" value="1"/>
</dbReference>
<keyword evidence="2" id="KW-0547">Nucleotide-binding</keyword>
<dbReference type="EMBL" id="KQ964635">
    <property type="protein sequence ID" value="KXN67461.1"/>
    <property type="molecule type" value="Genomic_DNA"/>
</dbReference>
<dbReference type="Proteomes" id="UP000070444">
    <property type="component" value="Unassembled WGS sequence"/>
</dbReference>
<dbReference type="InterPro" id="IPR050117">
    <property type="entry name" value="MAPK"/>
</dbReference>
<keyword evidence="1" id="KW-0418">Kinase</keyword>
<dbReference type="SUPFAM" id="SSF56112">
    <property type="entry name" value="Protein kinase-like (PK-like)"/>
    <property type="match status" value="1"/>
</dbReference>
<name>A0A137NXR9_CONC2</name>
<gene>
    <name evidence="5" type="ORF">CONCODRAFT_42836</name>
</gene>
<dbReference type="Pfam" id="PF00069">
    <property type="entry name" value="Pkinase"/>
    <property type="match status" value="1"/>
</dbReference>
<dbReference type="OrthoDB" id="2158884at2759"/>
<dbReference type="InterPro" id="IPR011009">
    <property type="entry name" value="Kinase-like_dom_sf"/>
</dbReference>
<evidence type="ECO:0000313" key="5">
    <source>
        <dbReference type="EMBL" id="KXN67461.1"/>
    </source>
</evidence>
<evidence type="ECO:0000256" key="2">
    <source>
        <dbReference type="ARBA" id="ARBA00022741"/>
    </source>
</evidence>
<keyword evidence="1" id="KW-0723">Serine/threonine-protein kinase</keyword>
<dbReference type="AlphaFoldDB" id="A0A137NXR9"/>
<dbReference type="GO" id="GO:0005524">
    <property type="term" value="F:ATP binding"/>
    <property type="evidence" value="ECO:0007669"/>
    <property type="project" value="UniProtKB-KW"/>
</dbReference>
<dbReference type="GO" id="GO:0004674">
    <property type="term" value="F:protein serine/threonine kinase activity"/>
    <property type="evidence" value="ECO:0007669"/>
    <property type="project" value="UniProtKB-KW"/>
</dbReference>
<evidence type="ECO:0000256" key="1">
    <source>
        <dbReference type="ARBA" id="ARBA00022527"/>
    </source>
</evidence>
<dbReference type="PANTHER" id="PTHR24055">
    <property type="entry name" value="MITOGEN-ACTIVATED PROTEIN KINASE"/>
    <property type="match status" value="1"/>
</dbReference>
<protein>
    <recommendedName>
        <fullName evidence="4">Protein kinase domain-containing protein</fullName>
    </recommendedName>
</protein>
<keyword evidence="6" id="KW-1185">Reference proteome</keyword>
<proteinExistence type="predicted"/>
<sequence>MCTNTSAFTEYLDRTPTSTSCRAPEVLMKCKKYTEKVDIWGLAIVFIQMDLGIGVFRGRTREDQLKEVYKYLGTLNEEEFEKVPESPSLSSFPHYPYLKSQPPLKRSIPGVLKTDDSHLIHFVDRALNYNPAQR</sequence>
<feature type="domain" description="Protein kinase" evidence="4">
    <location>
        <begin position="1"/>
        <end position="134"/>
    </location>
</feature>
<dbReference type="InterPro" id="IPR000719">
    <property type="entry name" value="Prot_kinase_dom"/>
</dbReference>
<dbReference type="Gene3D" id="1.10.510.10">
    <property type="entry name" value="Transferase(Phosphotransferase) domain 1"/>
    <property type="match status" value="1"/>
</dbReference>
<evidence type="ECO:0000259" key="4">
    <source>
        <dbReference type="PROSITE" id="PS50011"/>
    </source>
</evidence>
<keyword evidence="3" id="KW-0067">ATP-binding</keyword>
<evidence type="ECO:0000313" key="6">
    <source>
        <dbReference type="Proteomes" id="UP000070444"/>
    </source>
</evidence>
<reference evidence="5 6" key="1">
    <citation type="journal article" date="2015" name="Genome Biol. Evol.">
        <title>Phylogenomic analyses indicate that early fungi evolved digesting cell walls of algal ancestors of land plants.</title>
        <authorList>
            <person name="Chang Y."/>
            <person name="Wang S."/>
            <person name="Sekimoto S."/>
            <person name="Aerts A.L."/>
            <person name="Choi C."/>
            <person name="Clum A."/>
            <person name="LaButti K.M."/>
            <person name="Lindquist E.A."/>
            <person name="Yee Ngan C."/>
            <person name="Ohm R.A."/>
            <person name="Salamov A.A."/>
            <person name="Grigoriev I.V."/>
            <person name="Spatafora J.W."/>
            <person name="Berbee M.L."/>
        </authorList>
    </citation>
    <scope>NUCLEOTIDE SEQUENCE [LARGE SCALE GENOMIC DNA]</scope>
    <source>
        <strain evidence="5 6">NRRL 28638</strain>
    </source>
</reference>
<feature type="non-terminal residue" evidence="5">
    <location>
        <position position="134"/>
    </location>
</feature>
<dbReference type="STRING" id="796925.A0A137NXR9"/>
<accession>A0A137NXR9</accession>
<evidence type="ECO:0000256" key="3">
    <source>
        <dbReference type="ARBA" id="ARBA00022840"/>
    </source>
</evidence>
<organism evidence="5 6">
    <name type="scientific">Conidiobolus coronatus (strain ATCC 28846 / CBS 209.66 / NRRL 28638)</name>
    <name type="common">Delacroixia coronata</name>
    <dbReference type="NCBI Taxonomy" id="796925"/>
    <lineage>
        <taxon>Eukaryota</taxon>
        <taxon>Fungi</taxon>
        <taxon>Fungi incertae sedis</taxon>
        <taxon>Zoopagomycota</taxon>
        <taxon>Entomophthoromycotina</taxon>
        <taxon>Entomophthoromycetes</taxon>
        <taxon>Entomophthorales</taxon>
        <taxon>Ancylistaceae</taxon>
        <taxon>Conidiobolus</taxon>
    </lineage>
</organism>